<feature type="signal peptide" evidence="2">
    <location>
        <begin position="1"/>
        <end position="27"/>
    </location>
</feature>
<proteinExistence type="inferred from homology"/>
<sequence length="324" mass="33620">MTKRRAILAAAAVAAALLAQGSGSAWAQAGDARPLKLVVPFAAGTTTDIVGRVLAEALGRQLSQAVIVDNRPGAGGAIGSELAARSGADAHTVLLGTVGTHAINATLYKRLSYQPQRDFVPLGFVGATPTLLVVPAAAPWKTVADLRQASGKSVSFASAGNGTSGHLAGELLNLRLGKDFVHVPYRDGAQALTEVMAGNVQFMFYHPAAVLPQIRAGKLRALGASSARRSMAAPDVPTLAEQGIPDFDLVAWFMLYAPADMPAAQRDRLREATQAVLAQPAVRDKLAAQGIEPLAMNTSEMAAFGAAEIAKWGEAVRRSGAQVD</sequence>
<comment type="similarity">
    <text evidence="1">Belongs to the UPF0065 (bug) family.</text>
</comment>
<feature type="chain" id="PRO_5021938241" evidence="2">
    <location>
        <begin position="28"/>
        <end position="324"/>
    </location>
</feature>
<dbReference type="InterPro" id="IPR006311">
    <property type="entry name" value="TAT_signal"/>
</dbReference>
<keyword evidence="3" id="KW-0675">Receptor</keyword>
<name>A0A561C339_9BURK</name>
<dbReference type="InterPro" id="IPR042100">
    <property type="entry name" value="Bug_dom1"/>
</dbReference>
<evidence type="ECO:0000256" key="1">
    <source>
        <dbReference type="ARBA" id="ARBA00006987"/>
    </source>
</evidence>
<protein>
    <submittedName>
        <fullName evidence="3">Tripartite-type tricarboxylate transporter receptor subunit TctC</fullName>
    </submittedName>
</protein>
<dbReference type="InterPro" id="IPR005064">
    <property type="entry name" value="BUG"/>
</dbReference>
<reference evidence="3 4" key="1">
    <citation type="submission" date="2019-06" db="EMBL/GenBank/DDBJ databases">
        <title>Sorghum-associated microbial communities from plants grown in Nebraska, USA.</title>
        <authorList>
            <person name="Schachtman D."/>
        </authorList>
    </citation>
    <scope>NUCLEOTIDE SEQUENCE [LARGE SCALE GENOMIC DNA]</scope>
    <source>
        <strain evidence="3 4">T529</strain>
    </source>
</reference>
<organism evidence="3 4">
    <name type="scientific">Variovorax beijingensis</name>
    <dbReference type="NCBI Taxonomy" id="2496117"/>
    <lineage>
        <taxon>Bacteria</taxon>
        <taxon>Pseudomonadati</taxon>
        <taxon>Pseudomonadota</taxon>
        <taxon>Betaproteobacteria</taxon>
        <taxon>Burkholderiales</taxon>
        <taxon>Comamonadaceae</taxon>
        <taxon>Variovorax</taxon>
    </lineage>
</organism>
<accession>A0A561C339</accession>
<dbReference type="PANTHER" id="PTHR42928:SF5">
    <property type="entry name" value="BLR1237 PROTEIN"/>
    <property type="match status" value="1"/>
</dbReference>
<dbReference type="PANTHER" id="PTHR42928">
    <property type="entry name" value="TRICARBOXYLATE-BINDING PROTEIN"/>
    <property type="match status" value="1"/>
</dbReference>
<dbReference type="PROSITE" id="PS51318">
    <property type="entry name" value="TAT"/>
    <property type="match status" value="1"/>
</dbReference>
<dbReference type="Gene3D" id="3.40.190.150">
    <property type="entry name" value="Bordetella uptake gene, domain 1"/>
    <property type="match status" value="1"/>
</dbReference>
<dbReference type="SUPFAM" id="SSF53850">
    <property type="entry name" value="Periplasmic binding protein-like II"/>
    <property type="match status" value="1"/>
</dbReference>
<gene>
    <name evidence="3" type="ORF">FB547_10570</name>
</gene>
<dbReference type="EMBL" id="VIVL01000005">
    <property type="protein sequence ID" value="TWD85558.1"/>
    <property type="molecule type" value="Genomic_DNA"/>
</dbReference>
<dbReference type="Proteomes" id="UP000319722">
    <property type="component" value="Unassembled WGS sequence"/>
</dbReference>
<evidence type="ECO:0000256" key="2">
    <source>
        <dbReference type="SAM" id="SignalP"/>
    </source>
</evidence>
<dbReference type="PIRSF" id="PIRSF017082">
    <property type="entry name" value="YflP"/>
    <property type="match status" value="1"/>
</dbReference>
<evidence type="ECO:0000313" key="4">
    <source>
        <dbReference type="Proteomes" id="UP000319722"/>
    </source>
</evidence>
<comment type="caution">
    <text evidence="3">The sequence shown here is derived from an EMBL/GenBank/DDBJ whole genome shotgun (WGS) entry which is preliminary data.</text>
</comment>
<dbReference type="CDD" id="cd07012">
    <property type="entry name" value="PBP2_Bug_TTT"/>
    <property type="match status" value="1"/>
</dbReference>
<evidence type="ECO:0000313" key="3">
    <source>
        <dbReference type="EMBL" id="TWD85558.1"/>
    </source>
</evidence>
<dbReference type="RefSeq" id="WP_261380303.1">
    <property type="nucleotide sequence ID" value="NZ_VIVL01000005.1"/>
</dbReference>
<dbReference type="AlphaFoldDB" id="A0A561C339"/>
<dbReference type="Gene3D" id="3.40.190.10">
    <property type="entry name" value="Periplasmic binding protein-like II"/>
    <property type="match status" value="1"/>
</dbReference>
<dbReference type="Pfam" id="PF03401">
    <property type="entry name" value="TctC"/>
    <property type="match status" value="1"/>
</dbReference>
<keyword evidence="2" id="KW-0732">Signal</keyword>